<comment type="caution">
    <text evidence="6">The sequence shown here is derived from an EMBL/GenBank/DDBJ whole genome shotgun (WGS) entry which is preliminary data.</text>
</comment>
<dbReference type="EMBL" id="JAOZYB010000179">
    <property type="protein sequence ID" value="MEB3962800.1"/>
    <property type="molecule type" value="Genomic_DNA"/>
</dbReference>
<evidence type="ECO:0000256" key="2">
    <source>
        <dbReference type="ARBA" id="ARBA00022676"/>
    </source>
</evidence>
<feature type="domain" description="Erythromycin biosynthesis protein CIII-like N-terminal" evidence="5">
    <location>
        <begin position="22"/>
        <end position="212"/>
    </location>
</feature>
<comment type="similarity">
    <text evidence="1">Belongs to the glycosyltransferase 28 family.</text>
</comment>
<dbReference type="InterPro" id="IPR010610">
    <property type="entry name" value="EryCIII-like_C"/>
</dbReference>
<dbReference type="CDD" id="cd03784">
    <property type="entry name" value="GT1_Gtf-like"/>
    <property type="match status" value="1"/>
</dbReference>
<evidence type="ECO:0000259" key="5">
    <source>
        <dbReference type="Pfam" id="PF21036"/>
    </source>
</evidence>
<keyword evidence="3" id="KW-0808">Transferase</keyword>
<gene>
    <name evidence="6" type="ORF">OKJ48_21480</name>
</gene>
<evidence type="ECO:0000313" key="7">
    <source>
        <dbReference type="Proteomes" id="UP001352223"/>
    </source>
</evidence>
<reference evidence="6 7" key="1">
    <citation type="submission" date="2022-10" db="EMBL/GenBank/DDBJ databases">
        <authorList>
            <person name="Xie J."/>
            <person name="Shen N."/>
        </authorList>
    </citation>
    <scope>NUCLEOTIDE SEQUENCE [LARGE SCALE GENOMIC DNA]</scope>
    <source>
        <strain evidence="6 7">DSM 41681</strain>
    </source>
</reference>
<dbReference type="InterPro" id="IPR002213">
    <property type="entry name" value="UDP_glucos_trans"/>
</dbReference>
<keyword evidence="2" id="KW-0328">Glycosyltransferase</keyword>
<feature type="domain" description="Erythromycin biosynthesis protein CIII-like C-terminal" evidence="4">
    <location>
        <begin position="226"/>
        <end position="365"/>
    </location>
</feature>
<dbReference type="InterPro" id="IPR048284">
    <property type="entry name" value="EryCIII-like_N"/>
</dbReference>
<evidence type="ECO:0000256" key="1">
    <source>
        <dbReference type="ARBA" id="ARBA00006962"/>
    </source>
</evidence>
<organism evidence="6 7">
    <name type="scientific">Streptomyces kunmingensis</name>
    <dbReference type="NCBI Taxonomy" id="68225"/>
    <lineage>
        <taxon>Bacteria</taxon>
        <taxon>Bacillati</taxon>
        <taxon>Actinomycetota</taxon>
        <taxon>Actinomycetes</taxon>
        <taxon>Kitasatosporales</taxon>
        <taxon>Streptomycetaceae</taxon>
        <taxon>Streptomyces</taxon>
    </lineage>
</organism>
<dbReference type="Gene3D" id="3.40.50.2000">
    <property type="entry name" value="Glycogen Phosphorylase B"/>
    <property type="match status" value="2"/>
</dbReference>
<sequence length="384" mass="41647">MRVLFVGPPLYGLLYPVLSLAQAFRAEGHDVVVASAGDFTKRVAEAGLVGFDAAPDLDSEHEYRQGESRRKSLNLGTKMGRFSFFGDEMADALVDFAGRWKPDLVVYPPLGVAGPLVAAKYDIPVVMHTVGFGHQRWHIEGVTRSMDEAYARHGVAGPPKDLAWLDIAPPSMRVLDEPDLWPMRYVPFNGGTVLEDWWSAETGRPRIVVSLGTLKPMVDGIDLIKWVVESAHESDAEFVLSLGRHGQQEIDSLPENVRLVSWIPMGPLLGRAAGFIHHGGAGNTLTALSAGVPQIVFGQGADRPVNAKTVQDRGCGFVPAEHGLVKADIDRLLTDTSLRTAAAEVRDEMRAQDPPTVVARRLAELVVSGDARPGRTAVPALEDF</sequence>
<protein>
    <submittedName>
        <fullName evidence="6">Glycosyltransferase</fullName>
    </submittedName>
</protein>
<dbReference type="Proteomes" id="UP001352223">
    <property type="component" value="Unassembled WGS sequence"/>
</dbReference>
<dbReference type="Pfam" id="PF06722">
    <property type="entry name" value="EryCIII-like_C"/>
    <property type="match status" value="1"/>
</dbReference>
<dbReference type="InterPro" id="IPR050426">
    <property type="entry name" value="Glycosyltransferase_28"/>
</dbReference>
<evidence type="ECO:0000256" key="3">
    <source>
        <dbReference type="ARBA" id="ARBA00022679"/>
    </source>
</evidence>
<dbReference type="PANTHER" id="PTHR48050:SF13">
    <property type="entry name" value="STEROL 3-BETA-GLUCOSYLTRANSFERASE UGT80A2"/>
    <property type="match status" value="1"/>
</dbReference>
<dbReference type="Pfam" id="PF21036">
    <property type="entry name" value="EryCIII-like_N"/>
    <property type="match status" value="1"/>
</dbReference>
<evidence type="ECO:0000259" key="4">
    <source>
        <dbReference type="Pfam" id="PF06722"/>
    </source>
</evidence>
<evidence type="ECO:0000313" key="6">
    <source>
        <dbReference type="EMBL" id="MEB3962800.1"/>
    </source>
</evidence>
<proteinExistence type="inferred from homology"/>
<dbReference type="SUPFAM" id="SSF53756">
    <property type="entry name" value="UDP-Glycosyltransferase/glycogen phosphorylase"/>
    <property type="match status" value="1"/>
</dbReference>
<dbReference type="RefSeq" id="WP_411293744.1">
    <property type="nucleotide sequence ID" value="NZ_BAAATS010000040.1"/>
</dbReference>
<name>A0ABU6CDK7_9ACTN</name>
<keyword evidence="7" id="KW-1185">Reference proteome</keyword>
<dbReference type="PANTHER" id="PTHR48050">
    <property type="entry name" value="STEROL 3-BETA-GLUCOSYLTRANSFERASE"/>
    <property type="match status" value="1"/>
</dbReference>
<accession>A0ABU6CDK7</accession>